<keyword evidence="5" id="KW-1003">Cell membrane</keyword>
<evidence type="ECO:0000313" key="14">
    <source>
        <dbReference type="Proteomes" id="UP001156690"/>
    </source>
</evidence>
<accession>A0AAV5P3Q3</accession>
<evidence type="ECO:0000256" key="6">
    <source>
        <dbReference type="ARBA" id="ARBA00022519"/>
    </source>
</evidence>
<dbReference type="Pfam" id="PF02653">
    <property type="entry name" value="BPD_transp_2"/>
    <property type="match status" value="1"/>
</dbReference>
<feature type="transmembrane region" description="Helical" evidence="12">
    <location>
        <begin position="144"/>
        <end position="164"/>
    </location>
</feature>
<keyword evidence="9 12" id="KW-0472">Membrane</keyword>
<feature type="transmembrane region" description="Helical" evidence="12">
    <location>
        <begin position="184"/>
        <end position="205"/>
    </location>
</feature>
<dbReference type="PANTHER" id="PTHR32196:SF71">
    <property type="entry name" value="AUTOINDUCER 2 IMPORT SYSTEM PERMEASE PROTEIN LSRD"/>
    <property type="match status" value="1"/>
</dbReference>
<evidence type="ECO:0000256" key="11">
    <source>
        <dbReference type="ARBA" id="ARBA00039381"/>
    </source>
</evidence>
<keyword evidence="8 12" id="KW-1133">Transmembrane helix</keyword>
<feature type="transmembrane region" description="Helical" evidence="12">
    <location>
        <begin position="37"/>
        <end position="59"/>
    </location>
</feature>
<dbReference type="GO" id="GO:0005886">
    <property type="term" value="C:plasma membrane"/>
    <property type="evidence" value="ECO:0007669"/>
    <property type="project" value="UniProtKB-SubCell"/>
</dbReference>
<evidence type="ECO:0000256" key="9">
    <source>
        <dbReference type="ARBA" id="ARBA00023136"/>
    </source>
</evidence>
<reference evidence="14" key="1">
    <citation type="journal article" date="2019" name="Int. J. Syst. Evol. Microbiol.">
        <title>The Global Catalogue of Microorganisms (GCM) 10K type strain sequencing project: providing services to taxonomists for standard genome sequencing and annotation.</title>
        <authorList>
            <consortium name="The Broad Institute Genomics Platform"/>
            <consortium name="The Broad Institute Genome Sequencing Center for Infectious Disease"/>
            <person name="Wu L."/>
            <person name="Ma J."/>
        </authorList>
    </citation>
    <scope>NUCLEOTIDE SEQUENCE [LARGE SCALE GENOMIC DNA]</scope>
    <source>
        <strain evidence="14">NBRC 15640</strain>
    </source>
</reference>
<evidence type="ECO:0000256" key="8">
    <source>
        <dbReference type="ARBA" id="ARBA00022989"/>
    </source>
</evidence>
<dbReference type="AlphaFoldDB" id="A0AAV5P3Q3"/>
<keyword evidence="7 12" id="KW-0812">Transmembrane</keyword>
<evidence type="ECO:0000256" key="10">
    <source>
        <dbReference type="ARBA" id="ARBA00025439"/>
    </source>
</evidence>
<gene>
    <name evidence="13" type="ORF">GCM10007932_56400</name>
</gene>
<feature type="transmembrane region" description="Helical" evidence="12">
    <location>
        <begin position="236"/>
        <end position="254"/>
    </location>
</feature>
<comment type="caution">
    <text evidence="13">The sequence shown here is derived from an EMBL/GenBank/DDBJ whole genome shotgun (WGS) entry which is preliminary data.</text>
</comment>
<comment type="function">
    <text evidence="10">Part of the ABC transporter complex LsrABCD involved in autoinducer 2 (AI-2) import. Probably responsible for the translocation of the substrate across the membrane.</text>
</comment>
<comment type="subunit">
    <text evidence="3">The complex is composed of two ATP-binding proteins (LsrA), two transmembrane proteins (LsrC and LsrD) and a solute-binding protein (LsrB).</text>
</comment>
<keyword evidence="14" id="KW-1185">Reference proteome</keyword>
<feature type="transmembrane region" description="Helical" evidence="12">
    <location>
        <begin position="290"/>
        <end position="309"/>
    </location>
</feature>
<dbReference type="CDD" id="cd06579">
    <property type="entry name" value="TM_PBP1_transp_AraH_like"/>
    <property type="match status" value="1"/>
</dbReference>
<name>A0AAV5P3Q3_9VIBR</name>
<comment type="subcellular location">
    <subcellularLocation>
        <location evidence="1">Cell inner membrane</location>
        <topology evidence="1">Multi-pass membrane protein</topology>
    </subcellularLocation>
</comment>
<evidence type="ECO:0000256" key="1">
    <source>
        <dbReference type="ARBA" id="ARBA00004429"/>
    </source>
</evidence>
<dbReference type="GO" id="GO:0022857">
    <property type="term" value="F:transmembrane transporter activity"/>
    <property type="evidence" value="ECO:0007669"/>
    <property type="project" value="InterPro"/>
</dbReference>
<evidence type="ECO:0000313" key="13">
    <source>
        <dbReference type="EMBL" id="GLQ76277.1"/>
    </source>
</evidence>
<feature type="transmembrane region" description="Helical" evidence="12">
    <location>
        <begin position="315"/>
        <end position="335"/>
    </location>
</feature>
<feature type="transmembrane region" description="Helical" evidence="12">
    <location>
        <begin position="91"/>
        <end position="109"/>
    </location>
</feature>
<comment type="similarity">
    <text evidence="2">Belongs to the binding-protein-dependent transport system permease family. AraH/RbsC subfamily.</text>
</comment>
<keyword evidence="6" id="KW-0997">Cell inner membrane</keyword>
<evidence type="ECO:0000256" key="12">
    <source>
        <dbReference type="SAM" id="Phobius"/>
    </source>
</evidence>
<feature type="transmembrane region" description="Helical" evidence="12">
    <location>
        <begin position="65"/>
        <end position="86"/>
    </location>
</feature>
<proteinExistence type="inferred from homology"/>
<evidence type="ECO:0000256" key="3">
    <source>
        <dbReference type="ARBA" id="ARBA00011262"/>
    </source>
</evidence>
<feature type="transmembrane region" description="Helical" evidence="12">
    <location>
        <begin position="115"/>
        <end position="137"/>
    </location>
</feature>
<organism evidence="13 14">
    <name type="scientific">Vibrio penaeicida</name>
    <dbReference type="NCBI Taxonomy" id="104609"/>
    <lineage>
        <taxon>Bacteria</taxon>
        <taxon>Pseudomonadati</taxon>
        <taxon>Pseudomonadota</taxon>
        <taxon>Gammaproteobacteria</taxon>
        <taxon>Vibrionales</taxon>
        <taxon>Vibrionaceae</taxon>
        <taxon>Vibrio</taxon>
    </lineage>
</organism>
<dbReference type="EMBL" id="BSNX01000075">
    <property type="protein sequence ID" value="GLQ76277.1"/>
    <property type="molecule type" value="Genomic_DNA"/>
</dbReference>
<dbReference type="PANTHER" id="PTHR32196">
    <property type="entry name" value="ABC TRANSPORTER PERMEASE PROTEIN YPHD-RELATED-RELATED"/>
    <property type="match status" value="1"/>
</dbReference>
<dbReference type="InterPro" id="IPR001851">
    <property type="entry name" value="ABC_transp_permease"/>
</dbReference>
<protein>
    <recommendedName>
        <fullName evidence="11">Autoinducer 2 import system permease protein LsrD</fullName>
    </recommendedName>
</protein>
<evidence type="ECO:0000256" key="5">
    <source>
        <dbReference type="ARBA" id="ARBA00022475"/>
    </source>
</evidence>
<evidence type="ECO:0000256" key="2">
    <source>
        <dbReference type="ARBA" id="ARBA00007942"/>
    </source>
</evidence>
<dbReference type="Proteomes" id="UP001156690">
    <property type="component" value="Unassembled WGS sequence"/>
</dbReference>
<evidence type="ECO:0000256" key="7">
    <source>
        <dbReference type="ARBA" id="ARBA00022692"/>
    </source>
</evidence>
<keyword evidence="4" id="KW-0813">Transport</keyword>
<feature type="transmembrane region" description="Helical" evidence="12">
    <location>
        <begin position="266"/>
        <end position="283"/>
    </location>
</feature>
<evidence type="ECO:0000256" key="4">
    <source>
        <dbReference type="ARBA" id="ARBA00022448"/>
    </source>
</evidence>
<sequence length="340" mass="36391">MEKKIMDNNVITDKNMNSPSESAFKSLFNRTKNMREFTLILIIVGLFIAMSFASPYFLTWANMKAMLLSFSVEGIVVVGMTMLIIVGGIDLSVGAVMCLAMVFAAKLFILGVNPWLASLISIAASGGIGYLMGLCVTRIGLHHFIVTLAFMGLARGASMIITQGTPISLFSLPPEFKFVGQGTFYGVPFSIIIFLVVVVISDYLLRNATAFRKVFYTGSNEKAAEYSGIRTDKVKLWVTVLCSALCGLGGIIYMSKFGAATPNFGVGLELNIIAAAVIGGASFNGGQGSVLGAILGIALLSVVSSSLILLDVSVYWQDFIKGLILLFAVAIDHLLNKKSN</sequence>